<evidence type="ECO:0000256" key="1">
    <source>
        <dbReference type="HAMAP-Rule" id="MF_01584"/>
    </source>
</evidence>
<dbReference type="Pfam" id="PF13649">
    <property type="entry name" value="Methyltransf_25"/>
    <property type="match status" value="1"/>
</dbReference>
<dbReference type="Gene3D" id="3.40.50.150">
    <property type="entry name" value="Vaccinia Virus protein VP39"/>
    <property type="match status" value="1"/>
</dbReference>
<comment type="caution">
    <text evidence="3">The sequence shown here is derived from an EMBL/GenBank/DDBJ whole genome shotgun (WGS) entry which is preliminary data.</text>
</comment>
<dbReference type="InterPro" id="IPR036390">
    <property type="entry name" value="WH_DNA-bd_sf"/>
</dbReference>
<dbReference type="InterPro" id="IPR036388">
    <property type="entry name" value="WH-like_DNA-bd_sf"/>
</dbReference>
<proteinExistence type="inferred from homology"/>
<organism evidence="3 4">
    <name type="scientific">Microlunatus aurantiacus</name>
    <dbReference type="NCBI Taxonomy" id="446786"/>
    <lineage>
        <taxon>Bacteria</taxon>
        <taxon>Bacillati</taxon>
        <taxon>Actinomycetota</taxon>
        <taxon>Actinomycetes</taxon>
        <taxon>Propionibacteriales</taxon>
        <taxon>Propionibacteriaceae</taxon>
        <taxon>Microlunatus</taxon>
    </lineage>
</organism>
<name>A0ABP7DK83_9ACTN</name>
<dbReference type="PANTHER" id="PTHR38768:SF1">
    <property type="entry name" value="UPF0502 PROTEIN YCEH"/>
    <property type="match status" value="1"/>
</dbReference>
<protein>
    <recommendedName>
        <fullName evidence="2">Methyltransferase domain-containing protein</fullName>
    </recommendedName>
</protein>
<dbReference type="Pfam" id="PF04337">
    <property type="entry name" value="DUF480"/>
    <property type="match status" value="1"/>
</dbReference>
<dbReference type="RefSeq" id="WP_344812626.1">
    <property type="nucleotide sequence ID" value="NZ_BAAAYX010000009.1"/>
</dbReference>
<gene>
    <name evidence="3" type="ORF">GCM10022204_24270</name>
</gene>
<dbReference type="EMBL" id="BAAAYX010000009">
    <property type="protein sequence ID" value="GAA3705849.1"/>
    <property type="molecule type" value="Genomic_DNA"/>
</dbReference>
<sequence>MPDLPVLDPVEQRVLGALLEKQRTVPDSYPLSLNGLRTACNQSTSRDPVVTYDEATLVDTLNRLRDRELVRFVKPTGLRVVKYHQRLEEQLGLDASAVALLATLLLRGPQTPGELRPRTDRLHAFADKEAVEERLRGLAAEDPPLVRELERQAGRHDSRWVHLLGAELPPEAMTPVAAVDREQVLSSGGLARDRKVTAEYDQLAEAYAIALGDELADKPFDRWFLEELANSAPGQGLDVGCGPGQVAGLLAGLDMEMTGLDLSPVMLEQARELHPDVTFVQGTFAVPPMPRGSDPREPGWGLVTAWYALVHLAQSEIAPAVAALAKVLCRGGHLAIATHVGDEVQHPGELFGEPTELDFVLHDPEVVIAAAEAAGLVDIEWYVRSPLPDEAPTRRLYLQGRKPG</sequence>
<dbReference type="InterPro" id="IPR029063">
    <property type="entry name" value="SAM-dependent_MTases_sf"/>
</dbReference>
<dbReference type="HAMAP" id="MF_01584">
    <property type="entry name" value="UPF0502"/>
    <property type="match status" value="1"/>
</dbReference>
<evidence type="ECO:0000313" key="4">
    <source>
        <dbReference type="Proteomes" id="UP001500051"/>
    </source>
</evidence>
<feature type="domain" description="Methyltransferase" evidence="2">
    <location>
        <begin position="237"/>
        <end position="332"/>
    </location>
</feature>
<dbReference type="SUPFAM" id="SSF53335">
    <property type="entry name" value="S-adenosyl-L-methionine-dependent methyltransferases"/>
    <property type="match status" value="1"/>
</dbReference>
<accession>A0ABP7DK83</accession>
<dbReference type="InterPro" id="IPR007432">
    <property type="entry name" value="DUF480"/>
</dbReference>
<dbReference type="InterPro" id="IPR041698">
    <property type="entry name" value="Methyltransf_25"/>
</dbReference>
<dbReference type="SUPFAM" id="SSF46785">
    <property type="entry name" value="Winged helix' DNA-binding domain"/>
    <property type="match status" value="2"/>
</dbReference>
<keyword evidence="4" id="KW-1185">Reference proteome</keyword>
<comment type="similarity">
    <text evidence="1">Belongs to the UPF0502 family.</text>
</comment>
<reference evidence="4" key="1">
    <citation type="journal article" date="2019" name="Int. J. Syst. Evol. Microbiol.">
        <title>The Global Catalogue of Microorganisms (GCM) 10K type strain sequencing project: providing services to taxonomists for standard genome sequencing and annotation.</title>
        <authorList>
            <consortium name="The Broad Institute Genomics Platform"/>
            <consortium name="The Broad Institute Genome Sequencing Center for Infectious Disease"/>
            <person name="Wu L."/>
            <person name="Ma J."/>
        </authorList>
    </citation>
    <scope>NUCLEOTIDE SEQUENCE [LARGE SCALE GENOMIC DNA]</scope>
    <source>
        <strain evidence="4">JCM 16548</strain>
    </source>
</reference>
<dbReference type="Gene3D" id="1.10.10.10">
    <property type="entry name" value="Winged helix-like DNA-binding domain superfamily/Winged helix DNA-binding domain"/>
    <property type="match status" value="2"/>
</dbReference>
<evidence type="ECO:0000259" key="2">
    <source>
        <dbReference type="Pfam" id="PF13649"/>
    </source>
</evidence>
<dbReference type="PANTHER" id="PTHR38768">
    <property type="entry name" value="UPF0502 PROTEIN YCEH"/>
    <property type="match status" value="1"/>
</dbReference>
<dbReference type="Proteomes" id="UP001500051">
    <property type="component" value="Unassembled WGS sequence"/>
</dbReference>
<dbReference type="CDD" id="cd02440">
    <property type="entry name" value="AdoMet_MTases"/>
    <property type="match status" value="1"/>
</dbReference>
<evidence type="ECO:0000313" key="3">
    <source>
        <dbReference type="EMBL" id="GAA3705849.1"/>
    </source>
</evidence>